<evidence type="ECO:0000256" key="3">
    <source>
        <dbReference type="PROSITE-ProRule" id="PRU00176"/>
    </source>
</evidence>
<dbReference type="GeneID" id="40307549"/>
<dbReference type="Pfam" id="PF00076">
    <property type="entry name" value="RRM_1"/>
    <property type="match status" value="2"/>
</dbReference>
<gene>
    <name evidence="6" type="ORF">BESB_024890</name>
</gene>
<dbReference type="SMART" id="SM00360">
    <property type="entry name" value="RRM"/>
    <property type="match status" value="3"/>
</dbReference>
<dbReference type="SUPFAM" id="SSF54928">
    <property type="entry name" value="RNA-binding domain, RBD"/>
    <property type="match status" value="3"/>
</dbReference>
<dbReference type="InterPro" id="IPR035979">
    <property type="entry name" value="RBD_domain_sf"/>
</dbReference>
<feature type="compositionally biased region" description="Basic and acidic residues" evidence="4">
    <location>
        <begin position="1"/>
        <end position="12"/>
    </location>
</feature>
<feature type="region of interest" description="Disordered" evidence="4">
    <location>
        <begin position="1685"/>
        <end position="1720"/>
    </location>
</feature>
<dbReference type="Gene3D" id="1.25.40.10">
    <property type="entry name" value="Tetratricopeptide repeat domain"/>
    <property type="match status" value="1"/>
</dbReference>
<feature type="compositionally biased region" description="Basic and acidic residues" evidence="4">
    <location>
        <begin position="212"/>
        <end position="233"/>
    </location>
</feature>
<feature type="region of interest" description="Disordered" evidence="4">
    <location>
        <begin position="1200"/>
        <end position="1234"/>
    </location>
</feature>
<dbReference type="EMBL" id="NWUJ01000014">
    <property type="protein sequence ID" value="PFH31523.1"/>
    <property type="molecule type" value="Genomic_DNA"/>
</dbReference>
<dbReference type="GO" id="GO:0003723">
    <property type="term" value="F:RNA binding"/>
    <property type="evidence" value="ECO:0007669"/>
    <property type="project" value="UniProtKB-UniRule"/>
</dbReference>
<feature type="compositionally biased region" description="Basic and acidic residues" evidence="4">
    <location>
        <begin position="1267"/>
        <end position="1282"/>
    </location>
</feature>
<comment type="caution">
    <text evidence="6">The sequence shown here is derived from an EMBL/GenBank/DDBJ whole genome shotgun (WGS) entry which is preliminary data.</text>
</comment>
<evidence type="ECO:0000256" key="2">
    <source>
        <dbReference type="ARBA" id="ARBA00022884"/>
    </source>
</evidence>
<dbReference type="InterPro" id="IPR012677">
    <property type="entry name" value="Nucleotide-bd_a/b_plait_sf"/>
</dbReference>
<feature type="compositionally biased region" description="Basic and acidic residues" evidence="4">
    <location>
        <begin position="1982"/>
        <end position="2010"/>
    </location>
</feature>
<proteinExistence type="predicted"/>
<feature type="compositionally biased region" description="Basic and acidic residues" evidence="4">
    <location>
        <begin position="1686"/>
        <end position="1705"/>
    </location>
</feature>
<feature type="compositionally biased region" description="Basic and acidic residues" evidence="4">
    <location>
        <begin position="1463"/>
        <end position="1504"/>
    </location>
</feature>
<evidence type="ECO:0000313" key="7">
    <source>
        <dbReference type="Proteomes" id="UP000224006"/>
    </source>
</evidence>
<feature type="compositionally biased region" description="Acidic residues" evidence="4">
    <location>
        <begin position="24"/>
        <end position="33"/>
    </location>
</feature>
<feature type="compositionally biased region" description="Low complexity" evidence="4">
    <location>
        <begin position="672"/>
        <end position="681"/>
    </location>
</feature>
<name>A0A2A9M794_BESBE</name>
<dbReference type="STRING" id="94643.A0A2A9M794"/>
<evidence type="ECO:0000256" key="1">
    <source>
        <dbReference type="ARBA" id="ARBA00022737"/>
    </source>
</evidence>
<dbReference type="InterPro" id="IPR011990">
    <property type="entry name" value="TPR-like_helical_dom_sf"/>
</dbReference>
<feature type="compositionally biased region" description="Low complexity" evidence="4">
    <location>
        <begin position="1167"/>
        <end position="1182"/>
    </location>
</feature>
<feature type="region of interest" description="Disordered" evidence="4">
    <location>
        <begin position="885"/>
        <end position="995"/>
    </location>
</feature>
<sequence length="2017" mass="213856">MDASEERGELEARTQSADAQMDVEGGEGEEEREDEGHMESGSDEREEEDQEQEEEDEEAQERLMLAEAKKLVVELKQNPWRGSDGALSFMRLTELYRHLGEYEKLNRTARRLCAYCPVGEDFLLSWLDEEKRLARLLSSGGDSAPFTSSLALSREQHSHVARTFRLARFVLPSVSLALAHLRFEEASCVPAASLAPAFAAAALSPSARRRVSPRDSKAPGASDEARDEKKSRETAAAVASSRAKQKVRELFEEALDDFALHALDGPFLWAAYRHFEGTLLDALRGWREKFEAARRREDVKGGCRRDRGGAEGAEEERELDREIAEQMQRIHLLFCRQLRLPLAGLGDLLDEYRLWDSEVFGSPPDPSVSSTEETRKRREWLAEAEAAHAVGLAVWKQERKDFEIEVQSALDDDQANRQISCTERVWKAYVASERRSGDPRRFYATTLRALEELGSVHLQLWRDSADALYSLSLEAAAQAQPEESQKKWSLAESWCLLPAEEDAPEDEEESAATAGRCVGLRAWLLEKELVLLQRGIRHFPRDTSLWTRYIQCAAEFVCDAQQLQTIRDTALKALNMAPLSLPAGAGPEAAGAGSPAASAPEERRDVEIQLAFAKGLVTLTKRVAARASPSGDSSLLGELFRQRREAFDCAIALAESKAATNGTAPSPPPSRPASEASATSAGAPNGRPGSAAGEALDAAAAPASPLALSSQLLLESLVGRTKGEADLLHALAPRVFFAVQKQSRAEVIAGSLALAAKLRADFPQETRAWLAAGALLAELVRLPEREKDAQGESGGAAQLGDSDLAAGDAAGAGPDEEKVLQFVADWMPAAVAALAGDEADRVAAREELLSRGPRLASPAVPFGSSYSAPLASACDAFSRSSSASLSARSPSQSRASSQPSGVSSPSHFGLKREKKARGGEGEEGAASPTVVSRDSFCRPGSESFAAPQSQKRDKLWGSGGARKAGAPSGDTLGEDGDRALALSPGAGPADDDAQKERAAVCLSSILRLRKKRQRLQGETDWETSSDCSTDSVAVAVASSASCNSPELLASSSLSLLHPSAAAALKSPSGAAGVGGSAGAGAFSSPLASAVATSGPEFAAATALPPLLLTPALAGAASPGSSLASCASPSAALGALKKKLRSSAGAVVGLGPGIEAREGKEAVGGGRAPSSSGASSTSSNSPRIVLSGGGGSPALAPCCASSSPSSFSRSASPRTPLSPSLRSSRSPSPLSSRRNSGVFLPLFAERAAAADKGCFAAAAASAVLSPEEIERATRATWDGRESADPALAPPVPPSSPKSSPSLLPASGPSTASCAAALSLPAGGRRGGASSRVSDSGDESQGSERARLSAAEDKHVSAAQAGSAEDARRASSMPPPPFTPRRQGRKVGGAREARDDERRKGSAEKTDDEARTERKRGGPEAREGESTEADGDAVAGDACREEKRRKRGADREGRETGESLARQGLRRDSQDTEGRQLKPGAEARSEEPKPRQEAKSPEEREHEGVVPRRGKHIHQLRAAQEATLDAVMGEAAEGRESLPRDEEAARAAAFMAEVDESRTVWVSNLDESVSEQDLLFLFKSQCRGLTAVRLVQDFRRRSKGFAYVDFETPALAAEAASRMHGTKLHERAIKVLVSHPTRALYEEKTLFLSQISDSLQSEEDVKSALESLGFADVTGVRLIREAAALGEGKAKSQRSAESHPKAGKSAEDVAMEAAANPREHPRKHKGYGYVDFLSHDAAVAALQFFLRRRKQGERQEAKDGAAADQGDAGDAMLFGGKPFMLAPSIPMKKHRWILAPPNKASLTTAYSRLHEVLRREQEIRKEAPVDATTIFVKNLAFSVDEEGLSNHFASLCNVTPSHTVVCRDGSGKSRGFGFVKFEKEADALAAMLANDSNLSGRCITVSRSMRSITTPEHPSPRAPAGGGAGARAVGRQRPGLGYRAASHASQQRPRLALAQTERKQDPETPGSASRPPAAGAGDGGENAGEARAKVAEKGAEKGAEGEKKKTNADFRRLFLSGGL</sequence>
<dbReference type="PANTHER" id="PTHR23236:SF119">
    <property type="entry name" value="NUCLEAR RNA-BINDING PROTEIN SART-3"/>
    <property type="match status" value="1"/>
</dbReference>
<feature type="region of interest" description="Disordered" evidence="4">
    <location>
        <begin position="658"/>
        <end position="696"/>
    </location>
</feature>
<dbReference type="RefSeq" id="XP_029215532.1">
    <property type="nucleotide sequence ID" value="XM_029361177.1"/>
</dbReference>
<dbReference type="KEGG" id="bbes:BESB_024890"/>
<feature type="region of interest" description="Disordered" evidence="4">
    <location>
        <begin position="786"/>
        <end position="812"/>
    </location>
</feature>
<feature type="region of interest" description="Disordered" evidence="4">
    <location>
        <begin position="209"/>
        <end position="237"/>
    </location>
</feature>
<feature type="compositionally biased region" description="Low complexity" evidence="4">
    <location>
        <begin position="795"/>
        <end position="812"/>
    </location>
</feature>
<feature type="compositionally biased region" description="Low complexity" evidence="4">
    <location>
        <begin position="1924"/>
        <end position="1933"/>
    </location>
</feature>
<feature type="compositionally biased region" description="Basic and acidic residues" evidence="4">
    <location>
        <begin position="1340"/>
        <end position="1354"/>
    </location>
</feature>
<feature type="domain" description="RRM" evidence="5">
    <location>
        <begin position="1826"/>
        <end position="1904"/>
    </location>
</feature>
<feature type="region of interest" description="Disordered" evidence="4">
    <location>
        <begin position="1157"/>
        <end position="1188"/>
    </location>
</feature>
<feature type="domain" description="RRM" evidence="5">
    <location>
        <begin position="1556"/>
        <end position="1634"/>
    </location>
</feature>
<dbReference type="PANTHER" id="PTHR23236">
    <property type="entry name" value="EUKARYOTIC TRANSLATION INITIATION FACTOR 4B/4H"/>
    <property type="match status" value="1"/>
</dbReference>
<dbReference type="Gene3D" id="3.30.70.330">
    <property type="match status" value="3"/>
</dbReference>
<evidence type="ECO:0000313" key="6">
    <source>
        <dbReference type="EMBL" id="PFH31523.1"/>
    </source>
</evidence>
<dbReference type="PROSITE" id="PS50102">
    <property type="entry name" value="RRM"/>
    <property type="match status" value="2"/>
</dbReference>
<organism evidence="6 7">
    <name type="scientific">Besnoitia besnoiti</name>
    <name type="common">Apicomplexan protozoan</name>
    <dbReference type="NCBI Taxonomy" id="94643"/>
    <lineage>
        <taxon>Eukaryota</taxon>
        <taxon>Sar</taxon>
        <taxon>Alveolata</taxon>
        <taxon>Apicomplexa</taxon>
        <taxon>Conoidasida</taxon>
        <taxon>Coccidia</taxon>
        <taxon>Eucoccidiorida</taxon>
        <taxon>Eimeriorina</taxon>
        <taxon>Sarcocystidae</taxon>
        <taxon>Besnoitia</taxon>
    </lineage>
</organism>
<keyword evidence="7" id="KW-1185">Reference proteome</keyword>
<feature type="region of interest" description="Disordered" evidence="4">
    <location>
        <begin position="297"/>
        <end position="319"/>
    </location>
</feature>
<feature type="compositionally biased region" description="Low complexity" evidence="4">
    <location>
        <begin position="1964"/>
        <end position="1973"/>
    </location>
</feature>
<feature type="compositionally biased region" description="Low complexity" evidence="4">
    <location>
        <begin position="885"/>
        <end position="906"/>
    </location>
</feature>
<feature type="region of interest" description="Disordered" evidence="4">
    <location>
        <begin position="1258"/>
        <end position="1513"/>
    </location>
</feature>
<feature type="compositionally biased region" description="Low complexity" evidence="4">
    <location>
        <begin position="1295"/>
        <end position="1332"/>
    </location>
</feature>
<evidence type="ECO:0000259" key="5">
    <source>
        <dbReference type="PROSITE" id="PS50102"/>
    </source>
</evidence>
<dbReference type="Proteomes" id="UP000224006">
    <property type="component" value="Unassembled WGS sequence"/>
</dbReference>
<feature type="compositionally biased region" description="Basic and acidic residues" evidence="4">
    <location>
        <begin position="297"/>
        <end position="309"/>
    </location>
</feature>
<keyword evidence="2 3" id="KW-0694">RNA-binding</keyword>
<feature type="region of interest" description="Disordered" evidence="4">
    <location>
        <begin position="1903"/>
        <end position="2017"/>
    </location>
</feature>
<feature type="compositionally biased region" description="Acidic residues" evidence="4">
    <location>
        <begin position="44"/>
        <end position="59"/>
    </location>
</feature>
<reference evidence="6 7" key="1">
    <citation type="submission" date="2017-09" db="EMBL/GenBank/DDBJ databases">
        <title>Genome sequencing of Besnoitia besnoiti strain Bb-Ger1.</title>
        <authorList>
            <person name="Schares G."/>
            <person name="Venepally P."/>
            <person name="Lorenzi H.A."/>
        </authorList>
    </citation>
    <scope>NUCLEOTIDE SEQUENCE [LARGE SCALE GENOMIC DNA]</scope>
    <source>
        <strain evidence="6 7">Bb-Ger1</strain>
    </source>
</reference>
<dbReference type="OrthoDB" id="333268at2759"/>
<keyword evidence="1" id="KW-0677">Repeat</keyword>
<dbReference type="CDD" id="cd00590">
    <property type="entry name" value="RRM_SF"/>
    <property type="match status" value="2"/>
</dbReference>
<feature type="compositionally biased region" description="Basic and acidic residues" evidence="4">
    <location>
        <begin position="34"/>
        <end position="43"/>
    </location>
</feature>
<accession>A0A2A9M794</accession>
<protein>
    <recommendedName>
        <fullName evidence="5">RRM domain-containing protein</fullName>
    </recommendedName>
</protein>
<dbReference type="VEuPathDB" id="ToxoDB:BESB_024890"/>
<feature type="region of interest" description="Disordered" evidence="4">
    <location>
        <begin position="1"/>
        <end position="60"/>
    </location>
</feature>
<feature type="compositionally biased region" description="Basic and acidic residues" evidence="4">
    <location>
        <begin position="1387"/>
        <end position="1423"/>
    </location>
</feature>
<evidence type="ECO:0000256" key="4">
    <source>
        <dbReference type="SAM" id="MobiDB-lite"/>
    </source>
</evidence>
<dbReference type="InterPro" id="IPR000504">
    <property type="entry name" value="RRM_dom"/>
</dbReference>